<gene>
    <name evidence="4" type="primary">AP3S2</name>
</gene>
<dbReference type="InterPro" id="IPR011012">
    <property type="entry name" value="Longin-like_dom_sf"/>
</dbReference>
<keyword evidence="5" id="KW-1185">Reference proteome</keyword>
<keyword evidence="2" id="KW-0813">Transport</keyword>
<dbReference type="Gene3D" id="3.30.450.60">
    <property type="match status" value="1"/>
</dbReference>
<dbReference type="OpenTargets" id="ENSG00000157823"/>
<evidence type="ECO:0000259" key="3">
    <source>
        <dbReference type="Pfam" id="PF01217"/>
    </source>
</evidence>
<evidence type="ECO:0000256" key="2">
    <source>
        <dbReference type="ARBA" id="ARBA00022927"/>
    </source>
</evidence>
<dbReference type="EMBL" id="AC018988">
    <property type="status" value="NOT_ANNOTATED_CDS"/>
    <property type="molecule type" value="Genomic_DNA"/>
</dbReference>
<sequence length="44" mass="5083">MIQAILVFNNHGKPRLVRFYQRFVTRRNSTADCSRDFPSSPQAG</sequence>
<dbReference type="VEuPathDB" id="HostDB:ENSG00000157823"/>
<keyword evidence="2" id="KW-0653">Protein transport</keyword>
<dbReference type="ExpressionAtlas" id="H0YKM3">
    <property type="expression patterns" value="baseline and differential"/>
</dbReference>
<evidence type="ECO:0007829" key="6">
    <source>
        <dbReference type="PeptideAtlas" id="H0YKM3"/>
    </source>
</evidence>
<dbReference type="EMBL" id="AC027176">
    <property type="status" value="NOT_ANNOTATED_CDS"/>
    <property type="molecule type" value="Genomic_DNA"/>
</dbReference>
<dbReference type="Proteomes" id="UP000005640">
    <property type="component" value="Chromosome 15"/>
</dbReference>
<dbReference type="GO" id="GO:0005737">
    <property type="term" value="C:cytoplasm"/>
    <property type="evidence" value="ECO:0007669"/>
    <property type="project" value="UniProtKB-ARBA"/>
</dbReference>
<dbReference type="SMR" id="H0YKM3"/>
<dbReference type="InterPro" id="IPR022775">
    <property type="entry name" value="AP_mu_sigma_su"/>
</dbReference>
<protein>
    <submittedName>
        <fullName evidence="4">Adaptor related protein complex 3 subunit sigma 2</fullName>
    </submittedName>
</protein>
<accession>H0YKM3</accession>
<dbReference type="GeneTree" id="ENSGT00970000193421"/>
<keyword evidence="6 7" id="KW-1267">Proteomics identification</keyword>
<dbReference type="MassIVE" id="H0YKM3"/>
<feature type="domain" description="AP complex mu/sigma subunit" evidence="3">
    <location>
        <begin position="1"/>
        <end position="25"/>
    </location>
</feature>
<reference evidence="4" key="5">
    <citation type="submission" date="2025-09" db="UniProtKB">
        <authorList>
            <consortium name="Ensembl"/>
        </authorList>
    </citation>
    <scope>IDENTIFICATION</scope>
</reference>
<dbReference type="Ensembl" id="ENST00000557999.5">
    <property type="protein sequence ID" value="ENSP00000452862.1"/>
    <property type="gene ID" value="ENSG00000157823.18"/>
</dbReference>
<reference evidence="4" key="4">
    <citation type="submission" date="2025-08" db="UniProtKB">
        <authorList>
            <consortium name="Ensembl"/>
        </authorList>
    </citation>
    <scope>IDENTIFICATION</scope>
</reference>
<reference evidence="4 5" key="2">
    <citation type="journal article" date="2004" name="Nature">
        <title>Finishing the euchromatic sequence of the human genome.</title>
        <authorList>
            <consortium name="International Human Genome Sequencing Consortium"/>
        </authorList>
    </citation>
    <scope>NUCLEOTIDE SEQUENCE [LARGE SCALE GENOMIC DNA]</scope>
</reference>
<comment type="subcellular location">
    <subcellularLocation>
        <location evidence="1">Endomembrane system</location>
        <topology evidence="1">Peripheral membrane protein</topology>
    </subcellularLocation>
</comment>
<proteinExistence type="evidence at protein level"/>
<dbReference type="Bgee" id="ENSG00000157823">
    <property type="expression patterns" value="Expressed in rectum and 195 other cell types or tissues"/>
</dbReference>
<organism evidence="4 5">
    <name type="scientific">Homo sapiens</name>
    <name type="common">Human</name>
    <dbReference type="NCBI Taxonomy" id="9606"/>
    <lineage>
        <taxon>Eukaryota</taxon>
        <taxon>Metazoa</taxon>
        <taxon>Chordata</taxon>
        <taxon>Craniata</taxon>
        <taxon>Vertebrata</taxon>
        <taxon>Euteleostomi</taxon>
        <taxon>Mammalia</taxon>
        <taxon>Eutheria</taxon>
        <taxon>Euarchontoglires</taxon>
        <taxon>Primates</taxon>
        <taxon>Haplorrhini</taxon>
        <taxon>Catarrhini</taxon>
        <taxon>Hominidae</taxon>
        <taxon>Homo</taxon>
    </lineage>
</organism>
<reference evidence="4 5" key="1">
    <citation type="journal article" date="2001" name="Nature">
        <title>Initial sequencing and analysis of the human genome.</title>
        <authorList>
            <consortium name="International Human Genome Sequencing Consortium"/>
            <person name="Lander E.S."/>
            <person name="Linton L.M."/>
            <person name="Birren B."/>
            <person name="Nusbaum C."/>
            <person name="Zody M.C."/>
            <person name="Baldwin J."/>
            <person name="Devon K."/>
            <person name="Dewar K."/>
            <person name="Doyle M."/>
            <person name="FitzHugh W."/>
            <person name="Funke R."/>
            <person name="Gage D."/>
            <person name="Harris K."/>
            <person name="Heaford A."/>
            <person name="Howland J."/>
            <person name="Kann L."/>
            <person name="Lehoczky J."/>
            <person name="LeVine R."/>
            <person name="McEwan P."/>
            <person name="McKernan K."/>
            <person name="Meldrim J."/>
            <person name="Mesirov J.P."/>
            <person name="Miranda C."/>
            <person name="Morris W."/>
            <person name="Naylor J."/>
            <person name="Raymond C."/>
            <person name="Rosetti M."/>
            <person name="Santos R."/>
            <person name="Sheridan A."/>
            <person name="Sougnez C."/>
            <person name="Stange-Thomann N."/>
            <person name="Stojanovic N."/>
            <person name="Subramanian A."/>
            <person name="Wyman D."/>
            <person name="Rogers J."/>
            <person name="Sulston J."/>
            <person name="Ainscough R."/>
            <person name="Beck S."/>
            <person name="Bentley D."/>
            <person name="Burton J."/>
            <person name="Clee C."/>
            <person name="Carter N."/>
            <person name="Coulson A."/>
            <person name="Deadman R."/>
            <person name="Deloukas P."/>
            <person name="Dunham A."/>
            <person name="Dunham I."/>
            <person name="Durbin R."/>
            <person name="French L."/>
            <person name="Grafham D."/>
            <person name="Gregory S."/>
            <person name="Hubbard T."/>
            <person name="Humphray S."/>
            <person name="Hunt A."/>
            <person name="Jones M."/>
            <person name="Lloyd C."/>
            <person name="McMurray A."/>
            <person name="Matthews L."/>
            <person name="Mercer S."/>
            <person name="Milne S."/>
            <person name="Mullikin J.C."/>
            <person name="Mungall A."/>
            <person name="Plumb R."/>
            <person name="Ross M."/>
            <person name="Shownkeen R."/>
            <person name="Sims S."/>
            <person name="Waterston R.H."/>
            <person name="Wilson R.K."/>
            <person name="Hillier L.W."/>
            <person name="McPherson J.D."/>
            <person name="Marra M.A."/>
            <person name="Mardis E.R."/>
            <person name="Fulton L.A."/>
            <person name="Chinwalla A.T."/>
            <person name="Pepin K.H."/>
            <person name="Gish W.R."/>
            <person name="Chissoe S.L."/>
            <person name="Wendl M.C."/>
            <person name="Delehaunty K.D."/>
            <person name="Miner T.L."/>
            <person name="Delehaunty A."/>
            <person name="Kramer J.B."/>
            <person name="Cook L.L."/>
            <person name="Fulton R.S."/>
            <person name="Johnson D.L."/>
            <person name="Minx P.J."/>
            <person name="Clifton S.W."/>
            <person name="Hawkins T."/>
            <person name="Branscomb E."/>
            <person name="Predki P."/>
            <person name="Richardson P."/>
            <person name="Wenning S."/>
            <person name="Slezak T."/>
            <person name="Doggett N."/>
            <person name="Cheng J.F."/>
            <person name="Olsen A."/>
            <person name="Lucas S."/>
            <person name="Elkin C."/>
            <person name="Uberbacher E."/>
            <person name="Frazier M."/>
            <person name="Gibbs R.A."/>
            <person name="Muzny D.M."/>
            <person name="Scherer S.E."/>
            <person name="Bouck J.B."/>
            <person name="Sodergren E.J."/>
            <person name="Worley K.C."/>
            <person name="Rives C.M."/>
            <person name="Gorrell J.H."/>
            <person name="Metzker M.L."/>
            <person name="Naylor S.L."/>
            <person name="Kucherlapati R.S."/>
            <person name="Nelson D.L."/>
            <person name="Weinstock G.M."/>
            <person name="Sakaki Y."/>
            <person name="Fujiyama A."/>
            <person name="Hattori M."/>
            <person name="Yada T."/>
            <person name="Toyoda A."/>
            <person name="Itoh T."/>
            <person name="Kawagoe C."/>
            <person name="Watanabe H."/>
            <person name="Totoki Y."/>
            <person name="Taylor T."/>
            <person name="Weissenbach J."/>
            <person name="Heilig R."/>
            <person name="Saurin W."/>
            <person name="Artiguenave F."/>
            <person name="Brottier P."/>
            <person name="Bruls T."/>
            <person name="Pelletier E."/>
            <person name="Robert C."/>
            <person name="Wincker P."/>
            <person name="Smith D.R."/>
            <person name="Doucette-Stamm L."/>
            <person name="Rubenfield M."/>
            <person name="Weinstock K."/>
            <person name="Lee H.M."/>
            <person name="Dubois J."/>
            <person name="Rosenthal A."/>
            <person name="Platzer M."/>
            <person name="Nyakatura G."/>
            <person name="Taudien S."/>
            <person name="Rump A."/>
            <person name="Yang H."/>
            <person name="Yu J."/>
            <person name="Wang J."/>
            <person name="Huang G."/>
            <person name="Gu J."/>
            <person name="Hood L."/>
            <person name="Rowen L."/>
            <person name="Madan A."/>
            <person name="Qin S."/>
            <person name="Davis R.W."/>
            <person name="Federspiel N.A."/>
            <person name="Abola A.P."/>
            <person name="Proctor M.J."/>
            <person name="Myers R.M."/>
            <person name="Schmutz J."/>
            <person name="Dickson M."/>
            <person name="Grimwood J."/>
            <person name="Cox D.R."/>
            <person name="Olson M.V."/>
            <person name="Kaul R."/>
            <person name="Raymond C."/>
            <person name="Shimizu N."/>
            <person name="Kawasaki K."/>
            <person name="Minoshima S."/>
            <person name="Evans G.A."/>
            <person name="Athanasiou M."/>
            <person name="Schultz R."/>
            <person name="Roe B.A."/>
            <person name="Chen F."/>
            <person name="Pan H."/>
            <person name="Ramser J."/>
            <person name="Lehrach H."/>
            <person name="Reinhardt R."/>
            <person name="McCombie W.R."/>
            <person name="de la Bastide M."/>
            <person name="Dedhia N."/>
            <person name="Blocker H."/>
            <person name="Hornischer K."/>
            <person name="Nordsiek G."/>
            <person name="Agarwala R."/>
            <person name="Aravind L."/>
            <person name="Bailey J.A."/>
            <person name="Bateman A."/>
            <person name="Batzoglou S."/>
            <person name="Birney E."/>
            <person name="Bork P."/>
            <person name="Brown D.G."/>
            <person name="Burge C.B."/>
            <person name="Cerutti L."/>
            <person name="Chen H.C."/>
            <person name="Church D."/>
            <person name="Clamp M."/>
            <person name="Copley R.R."/>
            <person name="Doerks T."/>
            <person name="Eddy S.R."/>
            <person name="Eichler E.E."/>
            <person name="Furey T.S."/>
            <person name="Galagan J."/>
            <person name="Gilbert J.G."/>
            <person name="Harmon C."/>
            <person name="Hayashizaki Y."/>
            <person name="Haussler D."/>
            <person name="Hermjakob H."/>
            <person name="Hokamp K."/>
            <person name="Jang W."/>
            <person name="Johnson L.S."/>
            <person name="Jones T.A."/>
            <person name="Kasif S."/>
            <person name="Kaspryzk A."/>
            <person name="Kennedy S."/>
            <person name="Kent W.J."/>
            <person name="Kitts P."/>
            <person name="Koonin E.V."/>
            <person name="Korf I."/>
            <person name="Kulp D."/>
            <person name="Lancet D."/>
            <person name="Lowe T.M."/>
            <person name="McLysaght A."/>
            <person name="Mikkelsen T."/>
            <person name="Moran J.V."/>
            <person name="Mulder N."/>
            <person name="Pollara V.J."/>
            <person name="Ponting C.P."/>
            <person name="Schuler G."/>
            <person name="Schultz J."/>
            <person name="Slater G."/>
            <person name="Smit A.F."/>
            <person name="Stupka E."/>
            <person name="Szustakowski J."/>
            <person name="Thierry-Mieg D."/>
            <person name="Thierry-Mieg J."/>
            <person name="Wagner L."/>
            <person name="Wallis J."/>
            <person name="Wheeler R."/>
            <person name="Williams A."/>
            <person name="Wolf Y.I."/>
            <person name="Wolfe K.H."/>
            <person name="Yang S.P."/>
            <person name="Yeh R.F."/>
            <person name="Collins F."/>
            <person name="Guyer M.S."/>
            <person name="Peterson J."/>
            <person name="Felsenfeld A."/>
            <person name="Wetterstrand K.A."/>
            <person name="Patrinos A."/>
            <person name="Morgan M.J."/>
            <person name="de Jong P."/>
            <person name="Catanese J.J."/>
            <person name="Osoegawa K."/>
            <person name="Shizuya H."/>
            <person name="Choi S."/>
            <person name="Chen Y.J."/>
        </authorList>
    </citation>
    <scope>NUCLEOTIDE SEQUENCE [LARGE SCALE GENOMIC DNA]</scope>
</reference>
<dbReference type="SUPFAM" id="SSF64356">
    <property type="entry name" value="SNARE-like"/>
    <property type="match status" value="1"/>
</dbReference>
<name>H0YKM3_HUMAN</name>
<dbReference type="HGNC" id="HGNC:571">
    <property type="gene designation" value="AP3S2"/>
</dbReference>
<dbReference type="AlphaFoldDB" id="H0YKM3"/>
<dbReference type="GO" id="GO:0015031">
    <property type="term" value="P:protein transport"/>
    <property type="evidence" value="ECO:0007669"/>
    <property type="project" value="UniProtKB-KW"/>
</dbReference>
<evidence type="ECO:0000313" key="5">
    <source>
        <dbReference type="Proteomes" id="UP000005640"/>
    </source>
</evidence>
<evidence type="ECO:0000313" key="4">
    <source>
        <dbReference type="Ensembl" id="ENSP00000452862.1"/>
    </source>
</evidence>
<dbReference type="HOGENOM" id="CLU_3224303_0_0_1"/>
<evidence type="ECO:0000256" key="1">
    <source>
        <dbReference type="ARBA" id="ARBA00004184"/>
    </source>
</evidence>
<dbReference type="UCSC" id="uc059nck.1">
    <property type="organism name" value="human"/>
</dbReference>
<dbReference type="Pfam" id="PF01217">
    <property type="entry name" value="Clat_adaptor_s"/>
    <property type="match status" value="1"/>
</dbReference>
<dbReference type="OrthoDB" id="10261046at2759"/>
<evidence type="ECO:0007829" key="7">
    <source>
        <dbReference type="ProteomicsDB" id="H0YKM3"/>
    </source>
</evidence>
<reference evidence="4 5" key="3">
    <citation type="journal article" date="2006" name="Nature">
        <title>Analysis of the DNA sequence and duplication history of human chromosome 15.</title>
        <authorList>
            <person name="Zody M.C."/>
            <person name="Garber M."/>
            <person name="Sharpe T."/>
            <person name="Young S.K."/>
            <person name="Rowen L."/>
            <person name="O'Neill K."/>
            <person name="Whittaker C.A."/>
            <person name="Kamal M."/>
            <person name="Chang J.L."/>
            <person name="Cuomo C.A."/>
            <person name="Dewar K."/>
            <person name="FitzGerald M.G."/>
            <person name="Kodira C.D."/>
            <person name="Madan A."/>
            <person name="Qin S."/>
            <person name="Yang X."/>
            <person name="Abbasi N."/>
            <person name="Abouelleil A."/>
            <person name="Arachchi H.M."/>
            <person name="Baradarani L."/>
            <person name="Birditt B."/>
            <person name="Bloom S."/>
            <person name="Bloom T."/>
            <person name="Borowsky M.L."/>
            <person name="Burke J."/>
            <person name="Butler J."/>
            <person name="Cook A."/>
            <person name="DeArellano K."/>
            <person name="DeCaprio D."/>
            <person name="Dorris L.III."/>
            <person name="Dors M."/>
            <person name="Eichler E.E."/>
            <person name="Engels R."/>
            <person name="Fahey J."/>
            <person name="Fleetwood P."/>
            <person name="Friedman C."/>
            <person name="Gearin G."/>
            <person name="Hall J.L."/>
            <person name="Hensley G."/>
            <person name="Johnson E."/>
            <person name="Jones C."/>
            <person name="Kamat A."/>
            <person name="Kaur A."/>
            <person name="Locke D.P."/>
            <person name="Madan A."/>
            <person name="Munson G."/>
            <person name="Jaffe D.B."/>
            <person name="Lui A."/>
            <person name="Macdonald P."/>
            <person name="Mauceli E."/>
            <person name="Naylor J.W."/>
            <person name="Nesbitt R."/>
            <person name="Nicol R."/>
            <person name="O'Leary S.B."/>
            <person name="Ratcliffe A."/>
            <person name="Rounsley S."/>
            <person name="She X."/>
            <person name="Sneddon K.M."/>
            <person name="Stewart S."/>
            <person name="Sougnez C."/>
            <person name="Stone S.M."/>
            <person name="Topham K."/>
            <person name="Vincent D."/>
            <person name="Wang S."/>
            <person name="Zimmer A.R."/>
            <person name="Birren B.W."/>
            <person name="Hood L."/>
            <person name="Lander E.S."/>
            <person name="Nusbaum C."/>
        </authorList>
    </citation>
    <scope>NUCLEOTIDE SEQUENCE [LARGE SCALE GENOMIC DNA]</scope>
</reference>
<dbReference type="GO" id="GO:0012505">
    <property type="term" value="C:endomembrane system"/>
    <property type="evidence" value="ECO:0007669"/>
    <property type="project" value="UniProtKB-SubCell"/>
</dbReference>
<dbReference type="Ensembl" id="ENST00000557999.5">
    <property type="protein sequence ID" value="ENSP00000452862.1"/>
    <property type="gene ID" value="ENSG00000157823.17"/>
</dbReference>